<feature type="transmembrane region" description="Helical" evidence="1">
    <location>
        <begin position="89"/>
        <end position="113"/>
    </location>
</feature>
<evidence type="ECO:0000313" key="3">
    <source>
        <dbReference type="Proteomes" id="UP000887229"/>
    </source>
</evidence>
<keyword evidence="3" id="KW-1185">Reference proteome</keyword>
<comment type="caution">
    <text evidence="2">The sequence shown here is derived from an EMBL/GenBank/DDBJ whole genome shotgun (WGS) entry which is preliminary data.</text>
</comment>
<gene>
    <name evidence="2" type="ORF">F5Z01DRAFT_632025</name>
</gene>
<dbReference type="RefSeq" id="XP_046122857.1">
    <property type="nucleotide sequence ID" value="XM_046261831.1"/>
</dbReference>
<evidence type="ECO:0000313" key="2">
    <source>
        <dbReference type="EMBL" id="KAG9258933.1"/>
    </source>
</evidence>
<evidence type="ECO:0000256" key="1">
    <source>
        <dbReference type="SAM" id="Phobius"/>
    </source>
</evidence>
<proteinExistence type="predicted"/>
<organism evidence="2 3">
    <name type="scientific">Emericellopsis atlantica</name>
    <dbReference type="NCBI Taxonomy" id="2614577"/>
    <lineage>
        <taxon>Eukaryota</taxon>
        <taxon>Fungi</taxon>
        <taxon>Dikarya</taxon>
        <taxon>Ascomycota</taxon>
        <taxon>Pezizomycotina</taxon>
        <taxon>Sordariomycetes</taxon>
        <taxon>Hypocreomycetidae</taxon>
        <taxon>Hypocreales</taxon>
        <taxon>Bionectriaceae</taxon>
        <taxon>Emericellopsis</taxon>
    </lineage>
</organism>
<dbReference type="Proteomes" id="UP000887229">
    <property type="component" value="Unassembled WGS sequence"/>
</dbReference>
<protein>
    <submittedName>
        <fullName evidence="2">Uncharacterized protein</fullName>
    </submittedName>
</protein>
<dbReference type="EMBL" id="MU251242">
    <property type="protein sequence ID" value="KAG9258933.1"/>
    <property type="molecule type" value="Genomic_DNA"/>
</dbReference>
<accession>A0A9P7ZWZ0</accession>
<dbReference type="AlphaFoldDB" id="A0A9P7ZWZ0"/>
<name>A0A9P7ZWZ0_9HYPO</name>
<sequence length="114" mass="12556">MSRPNNTAAPPAEGGVWWRDINLNEDAVAPGDIELANLAEAGRLPAVPAPVAVQRHGDFDESDEPESRQMRFLRTNYAVLREFRHSRKFWPVFGLVGFLALGLIIVGAVSMSLD</sequence>
<keyword evidence="1" id="KW-0812">Transmembrane</keyword>
<dbReference type="GeneID" id="70292734"/>
<keyword evidence="1" id="KW-1133">Transmembrane helix</keyword>
<reference evidence="2" key="1">
    <citation type="journal article" date="2021" name="IMA Fungus">
        <title>Genomic characterization of three marine fungi, including Emericellopsis atlantica sp. nov. with signatures of a generalist lifestyle and marine biomass degradation.</title>
        <authorList>
            <person name="Hagestad O.C."/>
            <person name="Hou L."/>
            <person name="Andersen J.H."/>
            <person name="Hansen E.H."/>
            <person name="Altermark B."/>
            <person name="Li C."/>
            <person name="Kuhnert E."/>
            <person name="Cox R.J."/>
            <person name="Crous P.W."/>
            <person name="Spatafora J.W."/>
            <person name="Lail K."/>
            <person name="Amirebrahimi M."/>
            <person name="Lipzen A."/>
            <person name="Pangilinan J."/>
            <person name="Andreopoulos W."/>
            <person name="Hayes R.D."/>
            <person name="Ng V."/>
            <person name="Grigoriev I.V."/>
            <person name="Jackson S.A."/>
            <person name="Sutton T.D.S."/>
            <person name="Dobson A.D.W."/>
            <person name="Rama T."/>
        </authorList>
    </citation>
    <scope>NUCLEOTIDE SEQUENCE</scope>
    <source>
        <strain evidence="2">TS7</strain>
    </source>
</reference>
<keyword evidence="1" id="KW-0472">Membrane</keyword>